<dbReference type="PANTHER" id="PTHR13748">
    <property type="entry name" value="COBW-RELATED"/>
    <property type="match status" value="1"/>
</dbReference>
<evidence type="ECO:0000256" key="6">
    <source>
        <dbReference type="SAM" id="MobiDB-lite"/>
    </source>
</evidence>
<dbReference type="GO" id="GO:0005737">
    <property type="term" value="C:cytoplasm"/>
    <property type="evidence" value="ECO:0007669"/>
    <property type="project" value="TreeGrafter"/>
</dbReference>
<evidence type="ECO:0000256" key="2">
    <source>
        <dbReference type="ARBA" id="ARBA00022801"/>
    </source>
</evidence>
<dbReference type="InterPro" id="IPR027417">
    <property type="entry name" value="P-loop_NTPase"/>
</dbReference>
<dbReference type="AlphaFoldDB" id="A0A1I1IFR4"/>
<evidence type="ECO:0000313" key="8">
    <source>
        <dbReference type="EMBL" id="SFC34821.1"/>
    </source>
</evidence>
<evidence type="ECO:0000259" key="7">
    <source>
        <dbReference type="SMART" id="SM00833"/>
    </source>
</evidence>
<dbReference type="SUPFAM" id="SSF52540">
    <property type="entry name" value="P-loop containing nucleoside triphosphate hydrolases"/>
    <property type="match status" value="1"/>
</dbReference>
<dbReference type="Gene3D" id="3.40.50.300">
    <property type="entry name" value="P-loop containing nucleotide triphosphate hydrolases"/>
    <property type="match status" value="1"/>
</dbReference>
<evidence type="ECO:0000256" key="5">
    <source>
        <dbReference type="ARBA" id="ARBA00049117"/>
    </source>
</evidence>
<reference evidence="8 9" key="1">
    <citation type="submission" date="2016-10" db="EMBL/GenBank/DDBJ databases">
        <authorList>
            <person name="de Groot N.N."/>
        </authorList>
    </citation>
    <scope>NUCLEOTIDE SEQUENCE [LARGE SCALE GENOMIC DNA]</scope>
    <source>
        <strain evidence="8 9">CGMCC 4.5739</strain>
    </source>
</reference>
<dbReference type="InterPro" id="IPR051316">
    <property type="entry name" value="Zinc-reg_GTPase_activator"/>
</dbReference>
<evidence type="ECO:0000256" key="4">
    <source>
        <dbReference type="ARBA" id="ARBA00034320"/>
    </source>
</evidence>
<dbReference type="SUPFAM" id="SSF90002">
    <property type="entry name" value="Hypothetical protein YjiA, C-terminal domain"/>
    <property type="match status" value="1"/>
</dbReference>
<dbReference type="CDD" id="cd03112">
    <property type="entry name" value="CobW-like"/>
    <property type="match status" value="1"/>
</dbReference>
<keyword evidence="1" id="KW-0547">Nucleotide-binding</keyword>
<protein>
    <submittedName>
        <fullName evidence="8">GTPase, G3E family</fullName>
    </submittedName>
</protein>
<organism evidence="8 9">
    <name type="scientific">Streptomyces aidingensis</name>
    <dbReference type="NCBI Taxonomy" id="910347"/>
    <lineage>
        <taxon>Bacteria</taxon>
        <taxon>Bacillati</taxon>
        <taxon>Actinomycetota</taxon>
        <taxon>Actinomycetes</taxon>
        <taxon>Kitasatosporales</taxon>
        <taxon>Streptomycetaceae</taxon>
        <taxon>Streptomyces</taxon>
    </lineage>
</organism>
<dbReference type="Gene3D" id="3.30.1220.10">
    <property type="entry name" value="CobW-like, C-terminal domain"/>
    <property type="match status" value="1"/>
</dbReference>
<evidence type="ECO:0000256" key="1">
    <source>
        <dbReference type="ARBA" id="ARBA00022741"/>
    </source>
</evidence>
<dbReference type="InterPro" id="IPR003495">
    <property type="entry name" value="CobW/HypB/UreG_nucleotide-bd"/>
</dbReference>
<dbReference type="SMART" id="SM00833">
    <property type="entry name" value="CobW_C"/>
    <property type="match status" value="1"/>
</dbReference>
<dbReference type="EMBL" id="FOLM01000003">
    <property type="protein sequence ID" value="SFC34821.1"/>
    <property type="molecule type" value="Genomic_DNA"/>
</dbReference>
<name>A0A1I1IFR4_9ACTN</name>
<sequence>MAGKPIPVIVLAGFLGAGKTTLLNHLLHNRDGVRIGAVVNDFGAIEVDAMALAGQVDAMVSLGNGCLCCAVDTEDLDGVLERLADPAAGIDLIVIEASGLAEPRTLVRMVLSSRQPRIRYGGLAEVVDAAEFERTRERHPELDRHLAVADLVVLNKTDRIGPGRLPALRELVGELAGGTPVVTADHGRIDPGLFFDREALRADTAGHPFRQLTFEDLLRAGAEETLHPHTGYQRVDFTAAGPLSPRRLMAFLDSRPAGLYRIKGHVRFGVTAAQSPAERYRLHAVGRFLRFTAEPWPPGEPADTRLVLIGAGIDAEGVRKQLLDCVGPGPDDRGPEAMYGVLRFTERDAGEAGRPHGPDETHETDEAEEPDGTEEPDEDYPIHPEEP</sequence>
<feature type="domain" description="CobW C-terminal" evidence="7">
    <location>
        <begin position="232"/>
        <end position="326"/>
    </location>
</feature>
<comment type="catalytic activity">
    <reaction evidence="5">
        <text>GTP + H2O = GDP + phosphate + H(+)</text>
        <dbReference type="Rhea" id="RHEA:19669"/>
        <dbReference type="ChEBI" id="CHEBI:15377"/>
        <dbReference type="ChEBI" id="CHEBI:15378"/>
        <dbReference type="ChEBI" id="CHEBI:37565"/>
        <dbReference type="ChEBI" id="CHEBI:43474"/>
        <dbReference type="ChEBI" id="CHEBI:58189"/>
    </reaction>
    <physiologicalReaction direction="left-to-right" evidence="5">
        <dbReference type="Rhea" id="RHEA:19670"/>
    </physiologicalReaction>
</comment>
<dbReference type="InterPro" id="IPR011629">
    <property type="entry name" value="CobW-like_C"/>
</dbReference>
<keyword evidence="9" id="KW-1185">Reference proteome</keyword>
<keyword evidence="2" id="KW-0378">Hydrolase</keyword>
<evidence type="ECO:0000256" key="3">
    <source>
        <dbReference type="ARBA" id="ARBA00023186"/>
    </source>
</evidence>
<feature type="compositionally biased region" description="Acidic residues" evidence="6">
    <location>
        <begin position="362"/>
        <end position="379"/>
    </location>
</feature>
<gene>
    <name evidence="8" type="ORF">SAMN05421773_10329</name>
</gene>
<feature type="compositionally biased region" description="Basic and acidic residues" evidence="6">
    <location>
        <begin position="344"/>
        <end position="361"/>
    </location>
</feature>
<dbReference type="PANTHER" id="PTHR13748:SF62">
    <property type="entry name" value="COBW DOMAIN-CONTAINING PROTEIN"/>
    <property type="match status" value="1"/>
</dbReference>
<dbReference type="GO" id="GO:0016787">
    <property type="term" value="F:hydrolase activity"/>
    <property type="evidence" value="ECO:0007669"/>
    <property type="project" value="UniProtKB-KW"/>
</dbReference>
<accession>A0A1I1IFR4</accession>
<dbReference type="Pfam" id="PF07683">
    <property type="entry name" value="CobW_C"/>
    <property type="match status" value="1"/>
</dbReference>
<dbReference type="RefSeq" id="WP_245833895.1">
    <property type="nucleotide sequence ID" value="NZ_FOLM01000003.1"/>
</dbReference>
<feature type="region of interest" description="Disordered" evidence="6">
    <location>
        <begin position="343"/>
        <end position="387"/>
    </location>
</feature>
<dbReference type="InterPro" id="IPR036627">
    <property type="entry name" value="CobW-likC_sf"/>
</dbReference>
<dbReference type="Proteomes" id="UP000199207">
    <property type="component" value="Unassembled WGS sequence"/>
</dbReference>
<evidence type="ECO:0000313" key="9">
    <source>
        <dbReference type="Proteomes" id="UP000199207"/>
    </source>
</evidence>
<keyword evidence="3" id="KW-0143">Chaperone</keyword>
<proteinExistence type="inferred from homology"/>
<comment type="similarity">
    <text evidence="4">Belongs to the SIMIBI class G3E GTPase family. ZNG1 subfamily.</text>
</comment>
<dbReference type="STRING" id="910347.SAMN05421773_10329"/>
<dbReference type="Pfam" id="PF02492">
    <property type="entry name" value="cobW"/>
    <property type="match status" value="1"/>
</dbReference>
<dbReference type="GO" id="GO:0000166">
    <property type="term" value="F:nucleotide binding"/>
    <property type="evidence" value="ECO:0007669"/>
    <property type="project" value="UniProtKB-KW"/>
</dbReference>